<dbReference type="STRING" id="502025.Hoch_2247"/>
<organism evidence="2 3">
    <name type="scientific">Haliangium ochraceum (strain DSM 14365 / JCM 11303 / SMP-2)</name>
    <dbReference type="NCBI Taxonomy" id="502025"/>
    <lineage>
        <taxon>Bacteria</taxon>
        <taxon>Pseudomonadati</taxon>
        <taxon>Myxococcota</taxon>
        <taxon>Polyangia</taxon>
        <taxon>Haliangiales</taxon>
        <taxon>Kofleriaceae</taxon>
        <taxon>Haliangium</taxon>
    </lineage>
</organism>
<dbReference type="RefSeq" id="WP_012827398.1">
    <property type="nucleotide sequence ID" value="NC_013440.1"/>
</dbReference>
<accession>D0LHW1</accession>
<dbReference type="KEGG" id="hoh:Hoch_2247"/>
<evidence type="ECO:0008006" key="4">
    <source>
        <dbReference type="Google" id="ProtNLM"/>
    </source>
</evidence>
<name>D0LHW1_HALO1</name>
<dbReference type="AlphaFoldDB" id="D0LHW1"/>
<evidence type="ECO:0000313" key="2">
    <source>
        <dbReference type="EMBL" id="ACY14790.1"/>
    </source>
</evidence>
<keyword evidence="3" id="KW-1185">Reference proteome</keyword>
<dbReference type="Proteomes" id="UP000001880">
    <property type="component" value="Chromosome"/>
</dbReference>
<dbReference type="HOGENOM" id="CLU_2316400_0_0_7"/>
<keyword evidence="1" id="KW-0732">Signal</keyword>
<protein>
    <recommendedName>
        <fullName evidence="4">Secreted protein</fullName>
    </recommendedName>
</protein>
<proteinExistence type="predicted"/>
<evidence type="ECO:0000313" key="3">
    <source>
        <dbReference type="Proteomes" id="UP000001880"/>
    </source>
</evidence>
<gene>
    <name evidence="2" type="ordered locus">Hoch_2247</name>
</gene>
<dbReference type="EMBL" id="CP001804">
    <property type="protein sequence ID" value="ACY14790.1"/>
    <property type="molecule type" value="Genomic_DNA"/>
</dbReference>
<reference evidence="2 3" key="1">
    <citation type="journal article" date="2010" name="Stand. Genomic Sci.">
        <title>Complete genome sequence of Haliangium ochraceum type strain (SMP-2).</title>
        <authorList>
            <consortium name="US DOE Joint Genome Institute (JGI-PGF)"/>
            <person name="Ivanova N."/>
            <person name="Daum C."/>
            <person name="Lang E."/>
            <person name="Abt B."/>
            <person name="Kopitz M."/>
            <person name="Saunders E."/>
            <person name="Lapidus A."/>
            <person name="Lucas S."/>
            <person name="Glavina Del Rio T."/>
            <person name="Nolan M."/>
            <person name="Tice H."/>
            <person name="Copeland A."/>
            <person name="Cheng J.F."/>
            <person name="Chen F."/>
            <person name="Bruce D."/>
            <person name="Goodwin L."/>
            <person name="Pitluck S."/>
            <person name="Mavromatis K."/>
            <person name="Pati A."/>
            <person name="Mikhailova N."/>
            <person name="Chen A."/>
            <person name="Palaniappan K."/>
            <person name="Land M."/>
            <person name="Hauser L."/>
            <person name="Chang Y.J."/>
            <person name="Jeffries C.D."/>
            <person name="Detter J.C."/>
            <person name="Brettin T."/>
            <person name="Rohde M."/>
            <person name="Goker M."/>
            <person name="Bristow J."/>
            <person name="Markowitz V."/>
            <person name="Eisen J.A."/>
            <person name="Hugenholtz P."/>
            <person name="Kyrpides N.C."/>
            <person name="Klenk H.P."/>
        </authorList>
    </citation>
    <scope>NUCLEOTIDE SEQUENCE [LARGE SCALE GENOMIC DNA]</scope>
    <source>
        <strain evidence="3">DSM 14365 / CIP 107738 / JCM 11303 / AJ 13395 / SMP-2</strain>
    </source>
</reference>
<feature type="signal peptide" evidence="1">
    <location>
        <begin position="1"/>
        <end position="29"/>
    </location>
</feature>
<sequence length="99" mass="10579">MKKQFHRMFLLAALCGLLAAFLTLSSASAEEPSVTVDESAFCEADTAAADDSMLFSEAVPASDDEVLACNYASCRRSADCPSSHPAAPFFCMNNCCVPW</sequence>
<feature type="chain" id="PRO_5003010612" description="Secreted protein" evidence="1">
    <location>
        <begin position="30"/>
        <end position="99"/>
    </location>
</feature>
<evidence type="ECO:0000256" key="1">
    <source>
        <dbReference type="SAM" id="SignalP"/>
    </source>
</evidence>